<dbReference type="EMBL" id="JYJG01000335">
    <property type="protein sequence ID" value="KJK42670.1"/>
    <property type="molecule type" value="Genomic_DNA"/>
</dbReference>
<dbReference type="Gene3D" id="2.60.120.200">
    <property type="match status" value="1"/>
</dbReference>
<gene>
    <name evidence="3" type="ORF">UK23_36165</name>
</gene>
<evidence type="ECO:0000256" key="1">
    <source>
        <dbReference type="SAM" id="SignalP"/>
    </source>
</evidence>
<name>A0A0F0GH29_LENAE</name>
<keyword evidence="4" id="KW-1185">Reference proteome</keyword>
<feature type="signal peptide" evidence="1">
    <location>
        <begin position="1"/>
        <end position="27"/>
    </location>
</feature>
<organism evidence="3 4">
    <name type="scientific">Lentzea aerocolonigenes</name>
    <name type="common">Lechevalieria aerocolonigenes</name>
    <name type="synonym">Saccharothrix aerocolonigenes</name>
    <dbReference type="NCBI Taxonomy" id="68170"/>
    <lineage>
        <taxon>Bacteria</taxon>
        <taxon>Bacillati</taxon>
        <taxon>Actinomycetota</taxon>
        <taxon>Actinomycetes</taxon>
        <taxon>Pseudonocardiales</taxon>
        <taxon>Pseudonocardiaceae</taxon>
        <taxon>Lentzea</taxon>
    </lineage>
</organism>
<protein>
    <recommendedName>
        <fullName evidence="2">Polysaccharide lyase 14 domain-containing protein</fullName>
    </recommendedName>
</protein>
<dbReference type="InterPro" id="IPR048958">
    <property type="entry name" value="Polysacc_lyase_14"/>
</dbReference>
<dbReference type="Pfam" id="PF21294">
    <property type="entry name" value="Polysacc_lyase_14"/>
    <property type="match status" value="1"/>
</dbReference>
<reference evidence="3 4" key="1">
    <citation type="submission" date="2015-02" db="EMBL/GenBank/DDBJ databases">
        <authorList>
            <person name="Ju K.-S."/>
            <person name="Doroghazi J.R."/>
            <person name="Metcalf W."/>
        </authorList>
    </citation>
    <scope>NUCLEOTIDE SEQUENCE [LARGE SCALE GENOMIC DNA]</scope>
    <source>
        <strain evidence="3 4">NRRL B-16140</strain>
    </source>
</reference>
<accession>A0A0F0GH29</accession>
<dbReference type="OrthoDB" id="7552220at2"/>
<dbReference type="PANTHER" id="PTHR40124:SF1">
    <property type="entry name" value="DISAGGREGATASE RELATED REPEAT PROTEIN"/>
    <property type="match status" value="1"/>
</dbReference>
<feature type="domain" description="Polysaccharide lyase 14" evidence="2">
    <location>
        <begin position="74"/>
        <end position="272"/>
    </location>
</feature>
<feature type="chain" id="PRO_5002441225" description="Polysaccharide lyase 14 domain-containing protein" evidence="1">
    <location>
        <begin position="28"/>
        <end position="280"/>
    </location>
</feature>
<comment type="caution">
    <text evidence="3">The sequence shown here is derived from an EMBL/GenBank/DDBJ whole genome shotgun (WGS) entry which is preliminary data.</text>
</comment>
<proteinExistence type="predicted"/>
<dbReference type="Proteomes" id="UP000033393">
    <property type="component" value="Unassembled WGS sequence"/>
</dbReference>
<evidence type="ECO:0000259" key="2">
    <source>
        <dbReference type="Pfam" id="PF21294"/>
    </source>
</evidence>
<dbReference type="PATRIC" id="fig|68170.10.peg.9385"/>
<evidence type="ECO:0000313" key="3">
    <source>
        <dbReference type="EMBL" id="KJK42670.1"/>
    </source>
</evidence>
<dbReference type="AlphaFoldDB" id="A0A0F0GH29"/>
<dbReference type="PANTHER" id="PTHR40124">
    <property type="match status" value="1"/>
</dbReference>
<evidence type="ECO:0000313" key="4">
    <source>
        <dbReference type="Proteomes" id="UP000033393"/>
    </source>
</evidence>
<sequence length="280" mass="29899">MRTKTLLVLSSCAAIIASAIATPSAMAAALNNYFEAPAAGSPYTLAKWAADGWNAPWHQGLDTRTYIDSSVRRSGSKSLRVTYPAGQFGPGPSGAQAPFAIPPAGQYYVAQWVRLSPGFSWGDTNFAGKVGVGLAAGASCSGGQPCDGYNGFTSRFIWRSGGKVAIYWYSMDHAGQYGDYRDLSLNGSPVYYPPGQWVEIVQRVKLNTVTNGVANPNGEIQVWFNGQSAALITGIKFVQNNDKIDKAYLSTFAGGGDATFAPKTTGYVWYDDLRVNTSPI</sequence>
<keyword evidence="1" id="KW-0732">Signal</keyword>